<evidence type="ECO:0000256" key="1">
    <source>
        <dbReference type="SAM" id="MobiDB-lite"/>
    </source>
</evidence>
<evidence type="ECO:0000313" key="3">
    <source>
        <dbReference type="Proteomes" id="UP001362999"/>
    </source>
</evidence>
<dbReference type="EMBL" id="JAWWNJ010000030">
    <property type="protein sequence ID" value="KAK7027200.1"/>
    <property type="molecule type" value="Genomic_DNA"/>
</dbReference>
<evidence type="ECO:0000313" key="2">
    <source>
        <dbReference type="EMBL" id="KAK7027200.1"/>
    </source>
</evidence>
<accession>A0AAW0BM30</accession>
<feature type="region of interest" description="Disordered" evidence="1">
    <location>
        <begin position="148"/>
        <end position="170"/>
    </location>
</feature>
<reference evidence="2 3" key="1">
    <citation type="journal article" date="2024" name="J Genomics">
        <title>Draft genome sequencing and assembly of Favolaschia claudopus CIRM-BRFM 2984 isolated from oak limbs.</title>
        <authorList>
            <person name="Navarro D."/>
            <person name="Drula E."/>
            <person name="Chaduli D."/>
            <person name="Cazenave R."/>
            <person name="Ahrendt S."/>
            <person name="Wang J."/>
            <person name="Lipzen A."/>
            <person name="Daum C."/>
            <person name="Barry K."/>
            <person name="Grigoriev I.V."/>
            <person name="Favel A."/>
            <person name="Rosso M.N."/>
            <person name="Martin F."/>
        </authorList>
    </citation>
    <scope>NUCLEOTIDE SEQUENCE [LARGE SCALE GENOMIC DNA]</scope>
    <source>
        <strain evidence="2 3">CIRM-BRFM 2984</strain>
    </source>
</reference>
<sequence length="170" mass="18916">MEQNVFDGLHDIPTRTELCATTMYYQAVSVPYMRKIRGANASEDHVLRLGPLRARLITHLDKLIAEPDLLVGPAVSYETAVLMVAGKPWDHVLAVQKYAPDLPHLKGLTLDLLMGARVAWKRFSGECSDEGDIAAATEDQMDRAQMEKTNDRCDHVSRHSGCSVKRQKSA</sequence>
<gene>
    <name evidence="2" type="ORF">R3P38DRAFT_2527033</name>
</gene>
<dbReference type="Proteomes" id="UP001362999">
    <property type="component" value="Unassembled WGS sequence"/>
</dbReference>
<comment type="caution">
    <text evidence="2">The sequence shown here is derived from an EMBL/GenBank/DDBJ whole genome shotgun (WGS) entry which is preliminary data.</text>
</comment>
<dbReference type="AlphaFoldDB" id="A0AAW0BM30"/>
<name>A0AAW0BM30_9AGAR</name>
<organism evidence="2 3">
    <name type="scientific">Favolaschia claudopus</name>
    <dbReference type="NCBI Taxonomy" id="2862362"/>
    <lineage>
        <taxon>Eukaryota</taxon>
        <taxon>Fungi</taxon>
        <taxon>Dikarya</taxon>
        <taxon>Basidiomycota</taxon>
        <taxon>Agaricomycotina</taxon>
        <taxon>Agaricomycetes</taxon>
        <taxon>Agaricomycetidae</taxon>
        <taxon>Agaricales</taxon>
        <taxon>Marasmiineae</taxon>
        <taxon>Mycenaceae</taxon>
        <taxon>Favolaschia</taxon>
    </lineage>
</organism>
<proteinExistence type="predicted"/>
<feature type="compositionally biased region" description="Basic and acidic residues" evidence="1">
    <location>
        <begin position="148"/>
        <end position="157"/>
    </location>
</feature>
<protein>
    <submittedName>
        <fullName evidence="2">Uncharacterized protein</fullName>
    </submittedName>
</protein>
<keyword evidence="3" id="KW-1185">Reference proteome</keyword>